<keyword evidence="9" id="KW-0521">NADP</keyword>
<dbReference type="NCBIfam" id="NF003585">
    <property type="entry name" value="PRK05249.1"/>
    <property type="match status" value="1"/>
</dbReference>
<evidence type="ECO:0000313" key="16">
    <source>
        <dbReference type="EMBL" id="TWU15911.1"/>
    </source>
</evidence>
<dbReference type="Proteomes" id="UP000319908">
    <property type="component" value="Unassembled WGS sequence"/>
</dbReference>
<feature type="domain" description="FAD/NAD(P)-binding" evidence="15">
    <location>
        <begin position="11"/>
        <end position="326"/>
    </location>
</feature>
<dbReference type="InterPro" id="IPR050151">
    <property type="entry name" value="Class-I_Pyr_Nuc-Dis_Oxidored"/>
</dbReference>
<evidence type="ECO:0000256" key="8">
    <source>
        <dbReference type="ARBA" id="ARBA00022827"/>
    </source>
</evidence>
<comment type="similarity">
    <text evidence="3">Belongs to the class-I pyridine nucleotide-disulfide oxidoreductase family.</text>
</comment>
<evidence type="ECO:0000256" key="1">
    <source>
        <dbReference type="ARBA" id="ARBA00002842"/>
    </source>
</evidence>
<dbReference type="InterPro" id="IPR023753">
    <property type="entry name" value="FAD/NAD-binding_dom"/>
</dbReference>
<evidence type="ECO:0000256" key="6">
    <source>
        <dbReference type="ARBA" id="ARBA00022490"/>
    </source>
</evidence>
<dbReference type="Pfam" id="PF07992">
    <property type="entry name" value="Pyr_redox_2"/>
    <property type="match status" value="1"/>
</dbReference>
<reference evidence="16 17" key="1">
    <citation type="journal article" date="2020" name="Antonie Van Leeuwenhoek">
        <title>Rhodopirellula heiligendammensis sp. nov., Rhodopirellula pilleata sp. nov., and Rhodopirellula solitaria sp. nov. isolated from natural or artificial marine surfaces in Northern Germany and California, USA, and emended description of the genus Rhodopirellula.</title>
        <authorList>
            <person name="Kallscheuer N."/>
            <person name="Wiegand S."/>
            <person name="Jogler M."/>
            <person name="Boedeker C."/>
            <person name="Peeters S.H."/>
            <person name="Rast P."/>
            <person name="Heuer A."/>
            <person name="Jetten M.S.M."/>
            <person name="Rohde M."/>
            <person name="Jogler C."/>
        </authorList>
    </citation>
    <scope>NUCLEOTIDE SEQUENCE [LARGE SCALE GENOMIC DNA]</scope>
    <source>
        <strain evidence="16 17">Poly21</strain>
    </source>
</reference>
<keyword evidence="13" id="KW-0547">Nucleotide-binding</keyword>
<keyword evidence="7" id="KW-0285">Flavoprotein</keyword>
<dbReference type="EMBL" id="SJPU01000002">
    <property type="protein sequence ID" value="TWU15911.1"/>
    <property type="molecule type" value="Genomic_DNA"/>
</dbReference>
<keyword evidence="11 13" id="KW-0520">NAD</keyword>
<evidence type="ECO:0000259" key="15">
    <source>
        <dbReference type="Pfam" id="PF07992"/>
    </source>
</evidence>
<evidence type="ECO:0000256" key="11">
    <source>
        <dbReference type="ARBA" id="ARBA00023027"/>
    </source>
</evidence>
<keyword evidence="6" id="KW-0963">Cytoplasm</keyword>
<name>A0A5C6BWN9_9BACT</name>
<comment type="function">
    <text evidence="1">Conversion of NADPH, generated by peripheral catabolic pathways, to NADH, which can enter the respiratory chain for energy generation.</text>
</comment>
<dbReference type="PIRSF" id="PIRSF000350">
    <property type="entry name" value="Mercury_reductase_MerA"/>
    <property type="match status" value="1"/>
</dbReference>
<dbReference type="SUPFAM" id="SSF55424">
    <property type="entry name" value="FAD/NAD-linked reductases, dimerisation (C-terminal) domain"/>
    <property type="match status" value="1"/>
</dbReference>
<comment type="cofactor">
    <cofactor evidence="13">
        <name>FAD</name>
        <dbReference type="ChEBI" id="CHEBI:57692"/>
    </cofactor>
    <text evidence="13">Binds 1 FAD per subunit.</text>
</comment>
<dbReference type="Pfam" id="PF02852">
    <property type="entry name" value="Pyr_redox_dim"/>
    <property type="match status" value="1"/>
</dbReference>
<feature type="binding site" evidence="13">
    <location>
        <position position="311"/>
    </location>
    <ligand>
        <name>FAD</name>
        <dbReference type="ChEBI" id="CHEBI:57692"/>
    </ligand>
</feature>
<evidence type="ECO:0000256" key="4">
    <source>
        <dbReference type="ARBA" id="ARBA00012772"/>
    </source>
</evidence>
<dbReference type="PRINTS" id="PR00411">
    <property type="entry name" value="PNDRDTASEI"/>
</dbReference>
<feature type="domain" description="Pyridine nucleotide-disulphide oxidoreductase dimerisation" evidence="14">
    <location>
        <begin position="346"/>
        <end position="457"/>
    </location>
</feature>
<organism evidence="16 17">
    <name type="scientific">Allorhodopirellula heiligendammensis</name>
    <dbReference type="NCBI Taxonomy" id="2714739"/>
    <lineage>
        <taxon>Bacteria</taxon>
        <taxon>Pseudomonadati</taxon>
        <taxon>Planctomycetota</taxon>
        <taxon>Planctomycetia</taxon>
        <taxon>Pirellulales</taxon>
        <taxon>Pirellulaceae</taxon>
        <taxon>Allorhodopirellula</taxon>
    </lineage>
</organism>
<dbReference type="InterPro" id="IPR001100">
    <property type="entry name" value="Pyr_nuc-diS_OxRdtase"/>
</dbReference>
<dbReference type="FunFam" id="3.30.390.30:FF:000002">
    <property type="entry name" value="Soluble pyridine nucleotide transhydrogenase"/>
    <property type="match status" value="1"/>
</dbReference>
<feature type="binding site" evidence="13">
    <location>
        <position position="270"/>
    </location>
    <ligand>
        <name>NAD(+)</name>
        <dbReference type="ChEBI" id="CHEBI:57540"/>
    </ligand>
</feature>
<dbReference type="AlphaFoldDB" id="A0A5C6BWN9"/>
<dbReference type="Gene3D" id="3.50.50.60">
    <property type="entry name" value="FAD/NAD(P)-binding domain"/>
    <property type="match status" value="2"/>
</dbReference>
<evidence type="ECO:0000313" key="17">
    <source>
        <dbReference type="Proteomes" id="UP000319908"/>
    </source>
</evidence>
<dbReference type="PANTHER" id="PTHR22912">
    <property type="entry name" value="DISULFIDE OXIDOREDUCTASE"/>
    <property type="match status" value="1"/>
</dbReference>
<evidence type="ECO:0000256" key="5">
    <source>
        <dbReference type="ARBA" id="ARBA00016603"/>
    </source>
</evidence>
<dbReference type="GO" id="GO:0050660">
    <property type="term" value="F:flavin adenine dinucleotide binding"/>
    <property type="evidence" value="ECO:0007669"/>
    <property type="project" value="TreeGrafter"/>
</dbReference>
<dbReference type="FunFam" id="3.50.50.60:FF:000008">
    <property type="entry name" value="Soluble pyridine nucleotide transhydrogenase"/>
    <property type="match status" value="1"/>
</dbReference>
<dbReference type="InterPro" id="IPR036188">
    <property type="entry name" value="FAD/NAD-bd_sf"/>
</dbReference>
<dbReference type="InterPro" id="IPR004099">
    <property type="entry name" value="Pyr_nucl-diS_OxRdtase_dimer"/>
</dbReference>
<evidence type="ECO:0000256" key="7">
    <source>
        <dbReference type="ARBA" id="ARBA00022630"/>
    </source>
</evidence>
<dbReference type="InterPro" id="IPR016156">
    <property type="entry name" value="FAD/NAD-linked_Rdtase_dimer_sf"/>
</dbReference>
<evidence type="ECO:0000256" key="12">
    <source>
        <dbReference type="ARBA" id="ARBA00031183"/>
    </source>
</evidence>
<comment type="caution">
    <text evidence="16">The sequence shown here is derived from an EMBL/GenBank/DDBJ whole genome shotgun (WGS) entry which is preliminary data.</text>
</comment>
<keyword evidence="10 16" id="KW-0560">Oxidoreductase</keyword>
<dbReference type="Gene3D" id="3.30.390.30">
    <property type="match status" value="1"/>
</dbReference>
<dbReference type="GO" id="GO:0004148">
    <property type="term" value="F:dihydrolipoyl dehydrogenase (NADH) activity"/>
    <property type="evidence" value="ECO:0007669"/>
    <property type="project" value="TreeGrafter"/>
</dbReference>
<evidence type="ECO:0000256" key="3">
    <source>
        <dbReference type="ARBA" id="ARBA00007532"/>
    </source>
</evidence>
<dbReference type="SUPFAM" id="SSF51905">
    <property type="entry name" value="FAD/NAD(P)-binding domain"/>
    <property type="match status" value="1"/>
</dbReference>
<keyword evidence="17" id="KW-1185">Reference proteome</keyword>
<evidence type="ECO:0000256" key="13">
    <source>
        <dbReference type="PIRSR" id="PIRSR000350-3"/>
    </source>
</evidence>
<evidence type="ECO:0000256" key="2">
    <source>
        <dbReference type="ARBA" id="ARBA00004496"/>
    </source>
</evidence>
<keyword evidence="8 13" id="KW-0274">FAD</keyword>
<dbReference type="PRINTS" id="PR00368">
    <property type="entry name" value="FADPNR"/>
</dbReference>
<sequence length="466" mass="51749">MPHAERAKYDYDLFVIGTGPGGEGAAMQVAKGGWRVGVAERYRQIGGGCTHWGTIPSKALRYAVTSTMKALSNPVMRELGFTVSPTMEQLRRGTQAIIGRQVTMRQSFYDRNNVPIHRGQARFLDEHTVSIDNGEPITAAHFVISTGSRPYRPSDVDFTHRRIFDSDTILDMEDKPTTITVYGAGVVGTEYASMFRNLGIKVNLVNTREKLLEFLDDEIIDALSYHLRDQGVIIRHNETMDRIEGRDDGVVLHLKSGKVLKSDVFLWANGRQGNTDDLGLQHLPIEADRRGQIQVDEQFQTCLPHIYAVGDVIGIPSLASAAYTQGRAAGMHMLGHTSGNLRLNDIPAGIYTSPEISSVGSTERELTEQCVPYEVGHSQFRSLARAQITGETVGMLKLLFHRETKRLLGVHCFGANASEIVHIGQAIMNQPDEHNTVEYFIETTFNYPTMAEAYRVAALNGINRLF</sequence>
<feature type="binding site" evidence="13">
    <location>
        <begin position="183"/>
        <end position="190"/>
    </location>
    <ligand>
        <name>NAD(+)</name>
        <dbReference type="ChEBI" id="CHEBI:57540"/>
    </ligand>
</feature>
<dbReference type="GO" id="GO:0005829">
    <property type="term" value="C:cytosol"/>
    <property type="evidence" value="ECO:0007669"/>
    <property type="project" value="TreeGrafter"/>
</dbReference>
<proteinExistence type="inferred from homology"/>
<dbReference type="GO" id="GO:0006103">
    <property type="term" value="P:2-oxoglutarate metabolic process"/>
    <property type="evidence" value="ECO:0007669"/>
    <property type="project" value="TreeGrafter"/>
</dbReference>
<protein>
    <recommendedName>
        <fullName evidence="5">Soluble pyridine nucleotide transhydrogenase</fullName>
        <ecNumber evidence="4">1.6.1.1</ecNumber>
    </recommendedName>
    <alternativeName>
        <fullName evidence="12">NAD(P)(+) transhydrogenase [B-specific]</fullName>
    </alternativeName>
</protein>
<comment type="subcellular location">
    <subcellularLocation>
        <location evidence="2">Cytoplasm</location>
    </subcellularLocation>
</comment>
<evidence type="ECO:0000256" key="10">
    <source>
        <dbReference type="ARBA" id="ARBA00023002"/>
    </source>
</evidence>
<dbReference type="GO" id="GO:0003957">
    <property type="term" value="F:NAD(P)+ transhydrogenase (Si-specific) activity"/>
    <property type="evidence" value="ECO:0007669"/>
    <property type="project" value="UniProtKB-EC"/>
</dbReference>
<dbReference type="PANTHER" id="PTHR22912:SF93">
    <property type="entry name" value="SOLUBLE PYRIDINE NUCLEOTIDE TRANSHYDROGENASE"/>
    <property type="match status" value="1"/>
</dbReference>
<feature type="binding site" evidence="13">
    <location>
        <position position="58"/>
    </location>
    <ligand>
        <name>FAD</name>
        <dbReference type="ChEBI" id="CHEBI:57692"/>
    </ligand>
</feature>
<accession>A0A5C6BWN9</accession>
<evidence type="ECO:0000259" key="14">
    <source>
        <dbReference type="Pfam" id="PF02852"/>
    </source>
</evidence>
<evidence type="ECO:0000256" key="9">
    <source>
        <dbReference type="ARBA" id="ARBA00022857"/>
    </source>
</evidence>
<dbReference type="OrthoDB" id="230580at2"/>
<feature type="binding site" evidence="13">
    <location>
        <begin position="146"/>
        <end position="148"/>
    </location>
    <ligand>
        <name>FAD</name>
        <dbReference type="ChEBI" id="CHEBI:57692"/>
    </ligand>
</feature>
<gene>
    <name evidence="16" type="primary">sthA</name>
    <name evidence="16" type="ORF">Poly21_31150</name>
</gene>
<dbReference type="EC" id="1.6.1.1" evidence="4"/>